<keyword evidence="2" id="KW-1133">Transmembrane helix</keyword>
<dbReference type="SUPFAM" id="SSF55729">
    <property type="entry name" value="Acyl-CoA N-acyltransferases (Nat)"/>
    <property type="match status" value="1"/>
</dbReference>
<name>S3DYW4_GLAL2</name>
<organism evidence="4 5">
    <name type="scientific">Glarea lozoyensis (strain ATCC 20868 / MF5171)</name>
    <dbReference type="NCBI Taxonomy" id="1116229"/>
    <lineage>
        <taxon>Eukaryota</taxon>
        <taxon>Fungi</taxon>
        <taxon>Dikarya</taxon>
        <taxon>Ascomycota</taxon>
        <taxon>Pezizomycotina</taxon>
        <taxon>Leotiomycetes</taxon>
        <taxon>Helotiales</taxon>
        <taxon>Helotiaceae</taxon>
        <taxon>Glarea</taxon>
    </lineage>
</organism>
<accession>S3DYW4</accession>
<sequence length="250" mass="28994">MAPPPEYTLSPAYLSDIPAMLPVYHSAFTDDPLSSYTFPRSRIAPEEFTRWLTTRFTMLFHRPETRYFKVEKDGELVALARWSFPYRLSEEEKAKRASDKEEKKKRDEREGRDTDWPVGANDECCREKFGGIGRAFERFVEDREDVYGIYFLLTYLSYICHVNGCVVLGLIGVSQEHRRKGLATMLINHVLDMADQEGKQTYLDATDEGWFVYSKLGFEVKGTVEIDLTKYGGEGKARNRNMIRQPKKIE</sequence>
<dbReference type="CDD" id="cd04301">
    <property type="entry name" value="NAT_SF"/>
    <property type="match status" value="1"/>
</dbReference>
<dbReference type="HOGENOM" id="CLU_060131_6_3_1"/>
<dbReference type="InterPro" id="IPR052523">
    <property type="entry name" value="Trichothecene_AcTrans"/>
</dbReference>
<dbReference type="PANTHER" id="PTHR42791">
    <property type="entry name" value="GNAT FAMILY ACETYLTRANSFERASE"/>
    <property type="match status" value="1"/>
</dbReference>
<evidence type="ECO:0000259" key="3">
    <source>
        <dbReference type="PROSITE" id="PS51186"/>
    </source>
</evidence>
<proteinExistence type="predicted"/>
<reference evidence="4 5" key="1">
    <citation type="journal article" date="2013" name="BMC Genomics">
        <title>Genomics-driven discovery of the pneumocandin biosynthetic gene cluster in the fungus Glarea lozoyensis.</title>
        <authorList>
            <person name="Chen L."/>
            <person name="Yue Q."/>
            <person name="Zhang X."/>
            <person name="Xiang M."/>
            <person name="Wang C."/>
            <person name="Li S."/>
            <person name="Che Y."/>
            <person name="Ortiz-Lopez F.J."/>
            <person name="Bills G.F."/>
            <person name="Liu X."/>
            <person name="An Z."/>
        </authorList>
    </citation>
    <scope>NUCLEOTIDE SEQUENCE [LARGE SCALE GENOMIC DNA]</scope>
    <source>
        <strain evidence="5">ATCC 20868 / MF5171</strain>
    </source>
</reference>
<feature type="region of interest" description="Disordered" evidence="1">
    <location>
        <begin position="95"/>
        <end position="117"/>
    </location>
</feature>
<dbReference type="Proteomes" id="UP000016922">
    <property type="component" value="Unassembled WGS sequence"/>
</dbReference>
<keyword evidence="4" id="KW-0808">Transferase</keyword>
<protein>
    <submittedName>
        <fullName evidence="4">Acyl-CoA N-acyltransferases (Nat)</fullName>
    </submittedName>
</protein>
<dbReference type="EMBL" id="KE145361">
    <property type="protein sequence ID" value="EPE31543.1"/>
    <property type="molecule type" value="Genomic_DNA"/>
</dbReference>
<gene>
    <name evidence="4" type="ORF">GLAREA_12299</name>
</gene>
<dbReference type="InterPro" id="IPR016181">
    <property type="entry name" value="Acyl_CoA_acyltransferase"/>
</dbReference>
<keyword evidence="5" id="KW-1185">Reference proteome</keyword>
<feature type="transmembrane region" description="Helical" evidence="2">
    <location>
        <begin position="147"/>
        <end position="171"/>
    </location>
</feature>
<dbReference type="InterPro" id="IPR000182">
    <property type="entry name" value="GNAT_dom"/>
</dbReference>
<dbReference type="PANTHER" id="PTHR42791:SF2">
    <property type="entry name" value="N-ACETYLTRANSFERASE DOMAIN-CONTAINING PROTEIN"/>
    <property type="match status" value="1"/>
</dbReference>
<dbReference type="RefSeq" id="XP_008081272.1">
    <property type="nucleotide sequence ID" value="XM_008083081.1"/>
</dbReference>
<dbReference type="AlphaFoldDB" id="S3DYW4"/>
<dbReference type="OrthoDB" id="2832510at2759"/>
<dbReference type="Gene3D" id="3.40.630.30">
    <property type="match status" value="1"/>
</dbReference>
<dbReference type="eggNOG" id="ENOG502SZAA">
    <property type="taxonomic scope" value="Eukaryota"/>
</dbReference>
<feature type="domain" description="N-acetyltransferase" evidence="3">
    <location>
        <begin position="74"/>
        <end position="250"/>
    </location>
</feature>
<feature type="compositionally biased region" description="Basic and acidic residues" evidence="1">
    <location>
        <begin position="95"/>
        <end position="115"/>
    </location>
</feature>
<dbReference type="OMA" id="EAWWRLS"/>
<evidence type="ECO:0000256" key="2">
    <source>
        <dbReference type="SAM" id="Phobius"/>
    </source>
</evidence>
<keyword evidence="4" id="KW-0012">Acyltransferase</keyword>
<dbReference type="KEGG" id="glz:GLAREA_12299"/>
<dbReference type="GO" id="GO:0016747">
    <property type="term" value="F:acyltransferase activity, transferring groups other than amino-acyl groups"/>
    <property type="evidence" value="ECO:0007669"/>
    <property type="project" value="InterPro"/>
</dbReference>
<dbReference type="PROSITE" id="PS51186">
    <property type="entry name" value="GNAT"/>
    <property type="match status" value="1"/>
</dbReference>
<dbReference type="GeneID" id="19471340"/>
<keyword evidence="2" id="KW-0472">Membrane</keyword>
<evidence type="ECO:0000313" key="4">
    <source>
        <dbReference type="EMBL" id="EPE31543.1"/>
    </source>
</evidence>
<keyword evidence="2" id="KW-0812">Transmembrane</keyword>
<evidence type="ECO:0000256" key="1">
    <source>
        <dbReference type="SAM" id="MobiDB-lite"/>
    </source>
</evidence>
<dbReference type="Pfam" id="PF00583">
    <property type="entry name" value="Acetyltransf_1"/>
    <property type="match status" value="1"/>
</dbReference>
<evidence type="ECO:0000313" key="5">
    <source>
        <dbReference type="Proteomes" id="UP000016922"/>
    </source>
</evidence>